<dbReference type="EMBL" id="GGFM01010652">
    <property type="protein sequence ID" value="MBW31403.1"/>
    <property type="molecule type" value="Transcribed_RNA"/>
</dbReference>
<keyword evidence="1" id="KW-0472">Membrane</keyword>
<dbReference type="AlphaFoldDB" id="A0A2M3ZSD2"/>
<evidence type="ECO:0000313" key="2">
    <source>
        <dbReference type="EMBL" id="MBW31403.1"/>
    </source>
</evidence>
<name>A0A2M3ZSD2_9DIPT</name>
<sequence>MLLTICILFYILSILLPPNNGYYGLRVILFGCILLHFSFRFIDGSSSCSFFSSQFLHNFWCRVVIFHYNFQAVNCAIPCIAVCYIYGAI</sequence>
<keyword evidence="1" id="KW-0812">Transmembrane</keyword>
<keyword evidence="1" id="KW-1133">Transmembrane helix</keyword>
<accession>A0A2M3ZSD2</accession>
<protein>
    <submittedName>
        <fullName evidence="2">Putative secreted peptide</fullName>
    </submittedName>
</protein>
<organism evidence="2">
    <name type="scientific">Anopheles braziliensis</name>
    <dbReference type="NCBI Taxonomy" id="58242"/>
    <lineage>
        <taxon>Eukaryota</taxon>
        <taxon>Metazoa</taxon>
        <taxon>Ecdysozoa</taxon>
        <taxon>Arthropoda</taxon>
        <taxon>Hexapoda</taxon>
        <taxon>Insecta</taxon>
        <taxon>Pterygota</taxon>
        <taxon>Neoptera</taxon>
        <taxon>Endopterygota</taxon>
        <taxon>Diptera</taxon>
        <taxon>Nematocera</taxon>
        <taxon>Culicoidea</taxon>
        <taxon>Culicidae</taxon>
        <taxon>Anophelinae</taxon>
        <taxon>Anopheles</taxon>
    </lineage>
</organism>
<feature type="transmembrane region" description="Helical" evidence="1">
    <location>
        <begin position="63"/>
        <end position="87"/>
    </location>
</feature>
<evidence type="ECO:0000256" key="1">
    <source>
        <dbReference type="SAM" id="Phobius"/>
    </source>
</evidence>
<proteinExistence type="predicted"/>
<reference evidence="2" key="1">
    <citation type="submission" date="2018-01" db="EMBL/GenBank/DDBJ databases">
        <title>An insight into the sialome of Amazonian anophelines.</title>
        <authorList>
            <person name="Ribeiro J.M."/>
            <person name="Scarpassa V."/>
            <person name="Calvo E."/>
        </authorList>
    </citation>
    <scope>NUCLEOTIDE SEQUENCE</scope>
    <source>
        <tissue evidence="2">Salivary glands</tissue>
    </source>
</reference>